<gene>
    <name evidence="3" type="ORF">QBC33DRAFT_161975</name>
</gene>
<sequence>MAYLHVFPRRRVIGVLLFLVAVTCIVIFLRTEHGAYLLKYANDTIRPTTSTKPPHPRYKPTPTYTPAPITDPFPLLATSTPPPVPRWNQPRENLHRDYGLPVAPPLLIGFTRSWPLLLQAVVSYITAGWPPSQIFVVENTGVHGANADGKLTLQNPFFLDHRALRSLGINVVRTPVLLSFAQLQNFFLSLSYERGWPYYFWSHMDVLVLSYEDGFDGAMPPYHDPGYKTVYELCCSALAEARRIGGEGEDGEGRPRWGLRFFSYDHLALVNPAAYEDVGGWDTLIPYYYTDCDMHSRLNMARWSMENQRAGIVVDVSTVLSDLLVLYRVPGISPSFTDPNPPPPVKRAANDSGEMSSGQGDVAASAEAKDGGGKGEEDENLKSWRAILHTSDAMFHYKNGPRGRNMWQTAQHGGQGEAFHYDAAGFAEGVEVITEAGKEVYRRKWGHRGCDLITGAGLNISDQWQVKKDWR</sequence>
<keyword evidence="4" id="KW-1185">Reference proteome</keyword>
<accession>A0AAJ0FT18</accession>
<comment type="caution">
    <text evidence="3">The sequence shown here is derived from an EMBL/GenBank/DDBJ whole genome shotgun (WGS) entry which is preliminary data.</text>
</comment>
<proteinExistence type="predicted"/>
<evidence type="ECO:0000313" key="3">
    <source>
        <dbReference type="EMBL" id="KAK1771690.1"/>
    </source>
</evidence>
<evidence type="ECO:0000313" key="4">
    <source>
        <dbReference type="Proteomes" id="UP001244011"/>
    </source>
</evidence>
<reference evidence="3" key="1">
    <citation type="submission" date="2023-06" db="EMBL/GenBank/DDBJ databases">
        <title>Genome-scale phylogeny and comparative genomics of the fungal order Sordariales.</title>
        <authorList>
            <consortium name="Lawrence Berkeley National Laboratory"/>
            <person name="Hensen N."/>
            <person name="Bonometti L."/>
            <person name="Westerberg I."/>
            <person name="Brannstrom I.O."/>
            <person name="Guillou S."/>
            <person name="Cros-Aarteil S."/>
            <person name="Calhoun S."/>
            <person name="Haridas S."/>
            <person name="Kuo A."/>
            <person name="Mondo S."/>
            <person name="Pangilinan J."/>
            <person name="Riley R."/>
            <person name="Labutti K."/>
            <person name="Andreopoulos B."/>
            <person name="Lipzen A."/>
            <person name="Chen C."/>
            <person name="Yanf M."/>
            <person name="Daum C."/>
            <person name="Ng V."/>
            <person name="Clum A."/>
            <person name="Steindorff A."/>
            <person name="Ohm R."/>
            <person name="Martin F."/>
            <person name="Silar P."/>
            <person name="Natvig D."/>
            <person name="Lalanne C."/>
            <person name="Gautier V."/>
            <person name="Ament-Velasquez S.L."/>
            <person name="Kruys A."/>
            <person name="Hutchinson M.I."/>
            <person name="Powell A.J."/>
            <person name="Barry K."/>
            <person name="Miller A.N."/>
            <person name="Grigoriev I.V."/>
            <person name="Debuchy R."/>
            <person name="Gladieux P."/>
            <person name="Thoren M.H."/>
            <person name="Johannesson H."/>
        </authorList>
    </citation>
    <scope>NUCLEOTIDE SEQUENCE</scope>
    <source>
        <strain evidence="3">8032-3</strain>
    </source>
</reference>
<evidence type="ECO:0000256" key="2">
    <source>
        <dbReference type="SAM" id="Phobius"/>
    </source>
</evidence>
<keyword evidence="2" id="KW-0472">Membrane</keyword>
<dbReference type="EMBL" id="MU838998">
    <property type="protein sequence ID" value="KAK1771690.1"/>
    <property type="molecule type" value="Genomic_DNA"/>
</dbReference>
<keyword evidence="2" id="KW-1133">Transmembrane helix</keyword>
<feature type="transmembrane region" description="Helical" evidence="2">
    <location>
        <begin position="12"/>
        <end position="29"/>
    </location>
</feature>
<dbReference type="GeneID" id="85305435"/>
<feature type="region of interest" description="Disordered" evidence="1">
    <location>
        <begin position="335"/>
        <end position="380"/>
    </location>
</feature>
<keyword evidence="2" id="KW-0812">Transmembrane</keyword>
<organism evidence="3 4">
    <name type="scientific">Phialemonium atrogriseum</name>
    <dbReference type="NCBI Taxonomy" id="1093897"/>
    <lineage>
        <taxon>Eukaryota</taxon>
        <taxon>Fungi</taxon>
        <taxon>Dikarya</taxon>
        <taxon>Ascomycota</taxon>
        <taxon>Pezizomycotina</taxon>
        <taxon>Sordariomycetes</taxon>
        <taxon>Sordariomycetidae</taxon>
        <taxon>Cephalothecales</taxon>
        <taxon>Cephalothecaceae</taxon>
        <taxon>Phialemonium</taxon>
    </lineage>
</organism>
<evidence type="ECO:0000256" key="1">
    <source>
        <dbReference type="SAM" id="MobiDB-lite"/>
    </source>
</evidence>
<protein>
    <submittedName>
        <fullName evidence="3">Uncharacterized protein</fullName>
    </submittedName>
</protein>
<dbReference type="AlphaFoldDB" id="A0AAJ0FT18"/>
<name>A0AAJ0FT18_9PEZI</name>
<dbReference type="RefSeq" id="XP_060287903.1">
    <property type="nucleotide sequence ID" value="XM_060422248.1"/>
</dbReference>
<dbReference type="Proteomes" id="UP001244011">
    <property type="component" value="Unassembled WGS sequence"/>
</dbReference>